<keyword evidence="3" id="KW-0805">Transcription regulation</keyword>
<organism evidence="10 11">
    <name type="scientific">Anaeromonas frigoriresistens</name>
    <dbReference type="NCBI Taxonomy" id="2683708"/>
    <lineage>
        <taxon>Bacteria</taxon>
        <taxon>Bacillati</taxon>
        <taxon>Bacillota</taxon>
        <taxon>Tissierellia</taxon>
        <taxon>Tissierellales</taxon>
        <taxon>Thermohalobacteraceae</taxon>
        <taxon>Anaeromonas</taxon>
    </lineage>
</organism>
<evidence type="ECO:0000256" key="1">
    <source>
        <dbReference type="ARBA" id="ARBA00004496"/>
    </source>
</evidence>
<evidence type="ECO:0000256" key="5">
    <source>
        <dbReference type="ARBA" id="ARBA00023163"/>
    </source>
</evidence>
<dbReference type="InterPro" id="IPR055166">
    <property type="entry name" value="Transc_reg_Sar_Rot_HTH"/>
</dbReference>
<dbReference type="InterPro" id="IPR036388">
    <property type="entry name" value="WH-like_DNA-bd_sf"/>
</dbReference>
<dbReference type="GO" id="GO:0003700">
    <property type="term" value="F:DNA-binding transcription factor activity"/>
    <property type="evidence" value="ECO:0007669"/>
    <property type="project" value="InterPro"/>
</dbReference>
<dbReference type="RefSeq" id="WP_203367345.1">
    <property type="nucleotide sequence ID" value="NZ_WSFT01000050.1"/>
</dbReference>
<dbReference type="Gene3D" id="1.10.10.10">
    <property type="entry name" value="Winged helix-like DNA-binding domain superfamily/Winged helix DNA-binding domain"/>
    <property type="match status" value="1"/>
</dbReference>
<dbReference type="GO" id="GO:0003677">
    <property type="term" value="F:DNA binding"/>
    <property type="evidence" value="ECO:0007669"/>
    <property type="project" value="UniProtKB-KW"/>
</dbReference>
<dbReference type="GO" id="GO:0005737">
    <property type="term" value="C:cytoplasm"/>
    <property type="evidence" value="ECO:0007669"/>
    <property type="project" value="UniProtKB-SubCell"/>
</dbReference>
<dbReference type="PANTHER" id="PTHR42756">
    <property type="entry name" value="TRANSCRIPTIONAL REGULATOR, MARR"/>
    <property type="match status" value="1"/>
</dbReference>
<dbReference type="Proteomes" id="UP000724672">
    <property type="component" value="Unassembled WGS sequence"/>
</dbReference>
<evidence type="ECO:0000313" key="10">
    <source>
        <dbReference type="EMBL" id="MBS4539426.1"/>
    </source>
</evidence>
<feature type="domain" description="HTH marR-type" evidence="9">
    <location>
        <begin position="10"/>
        <end position="140"/>
    </location>
</feature>
<evidence type="ECO:0000256" key="4">
    <source>
        <dbReference type="ARBA" id="ARBA00023125"/>
    </source>
</evidence>
<keyword evidence="4" id="KW-0238">DNA-binding</keyword>
<dbReference type="EMBL" id="WSFT01000050">
    <property type="protein sequence ID" value="MBS4539426.1"/>
    <property type="molecule type" value="Genomic_DNA"/>
</dbReference>
<evidence type="ECO:0000256" key="6">
    <source>
        <dbReference type="ARBA" id="ARBA00046337"/>
    </source>
</evidence>
<name>A0A942UYP4_9FIRM</name>
<dbReference type="SMART" id="SM00347">
    <property type="entry name" value="HTH_MARR"/>
    <property type="match status" value="1"/>
</dbReference>
<dbReference type="AlphaFoldDB" id="A0A942UYP4"/>
<evidence type="ECO:0000256" key="7">
    <source>
        <dbReference type="ARBA" id="ARBA00047188"/>
    </source>
</evidence>
<dbReference type="SUPFAM" id="SSF46785">
    <property type="entry name" value="Winged helix' DNA-binding domain"/>
    <property type="match status" value="1"/>
</dbReference>
<comment type="caution">
    <text evidence="10">The sequence shown here is derived from an EMBL/GenBank/DDBJ whole genome shotgun (WGS) entry which is preliminary data.</text>
</comment>
<dbReference type="PROSITE" id="PS50995">
    <property type="entry name" value="HTH_MARR_2"/>
    <property type="match status" value="1"/>
</dbReference>
<evidence type="ECO:0000256" key="2">
    <source>
        <dbReference type="ARBA" id="ARBA00022490"/>
    </source>
</evidence>
<dbReference type="FunFam" id="1.10.10.10:FF:000163">
    <property type="entry name" value="MarR family transcriptional regulator"/>
    <property type="match status" value="1"/>
</dbReference>
<comment type="subcellular location">
    <subcellularLocation>
        <location evidence="1">Cytoplasm</location>
    </subcellularLocation>
</comment>
<accession>A0A942UYP4</accession>
<dbReference type="PRINTS" id="PR00598">
    <property type="entry name" value="HTHMARR"/>
</dbReference>
<dbReference type="InterPro" id="IPR036390">
    <property type="entry name" value="WH_DNA-bd_sf"/>
</dbReference>
<evidence type="ECO:0000313" key="11">
    <source>
        <dbReference type="Proteomes" id="UP000724672"/>
    </source>
</evidence>
<dbReference type="InterPro" id="IPR000835">
    <property type="entry name" value="HTH_MarR-typ"/>
</dbReference>
<gene>
    <name evidence="10" type="ORF">GOQ27_13200</name>
</gene>
<evidence type="ECO:0000256" key="8">
    <source>
        <dbReference type="ARBA" id="ARBA00047207"/>
    </source>
</evidence>
<dbReference type="PANTHER" id="PTHR42756:SF1">
    <property type="entry name" value="TRANSCRIPTIONAL REPRESSOR OF EMRAB OPERON"/>
    <property type="match status" value="1"/>
</dbReference>
<keyword evidence="5" id="KW-0804">Transcription</keyword>
<evidence type="ECO:0000259" key="9">
    <source>
        <dbReference type="PROSITE" id="PS50995"/>
    </source>
</evidence>
<reference evidence="10" key="1">
    <citation type="submission" date="2019-12" db="EMBL/GenBank/DDBJ databases">
        <title>Clostridiaceae gen. nov. sp. nov., isolated from sediment in Xinjiang, China.</title>
        <authorList>
            <person name="Zhang R."/>
        </authorList>
    </citation>
    <scope>NUCLEOTIDE SEQUENCE</scope>
    <source>
        <strain evidence="10">D2Q-11</strain>
    </source>
</reference>
<sequence length="143" mass="17012">MGKYDALKLENQLCFSLYALSREVIKMYKPLLKEFNLTYTQYITMMVIWEEEKIIFKELGKKLYLDSGTLTPVLKKLESKGLIIKYRNKEDDRVVTVELTKEGRDLREKIIEVPEKIYCEFKDEEDNLVSLKKYLDSLLKNIK</sequence>
<comment type="similarity">
    <text evidence="6">Belongs to the SarZ family.</text>
</comment>
<keyword evidence="2" id="KW-0963">Cytoplasm</keyword>
<keyword evidence="11" id="KW-1185">Reference proteome</keyword>
<dbReference type="Pfam" id="PF22381">
    <property type="entry name" value="Staph_reg_Sar_Rot"/>
    <property type="match status" value="1"/>
</dbReference>
<proteinExistence type="inferred from homology"/>
<protein>
    <recommendedName>
        <fullName evidence="7">HTH-type transcriptional regulator SarZ</fullName>
    </recommendedName>
    <alternativeName>
        <fullName evidence="8">Staphylococcal accessory regulator Z</fullName>
    </alternativeName>
</protein>
<evidence type="ECO:0000256" key="3">
    <source>
        <dbReference type="ARBA" id="ARBA00023015"/>
    </source>
</evidence>